<sequence>MEKTILITGKEIPLGEALGEAARKTGRNLVITYEGIKTSKEDTTKIKKYPSGKTVETLWNRGSNAGARTVLVEAERLFHKIDETLLVFDADYYSQVFRDLTSTGCAKIIDNLIAGFIYLTWELTKRYAVQNAGTLVFILKAKKNSYGNIPLSAALGAFEKLAEETGEISREENWNVHLFRIQDEFSENGCNKLFQFLDTPKNKPNFKWNRISSKEKFFF</sequence>
<proteinExistence type="predicted"/>
<reference evidence="1" key="1">
    <citation type="submission" date="2020-10" db="EMBL/GenBank/DDBJ databases">
        <authorList>
            <person name="Gilroy R."/>
        </authorList>
    </citation>
    <scope>NUCLEOTIDE SEQUENCE</scope>
    <source>
        <strain evidence="1">10532</strain>
    </source>
</reference>
<dbReference type="Proteomes" id="UP000823638">
    <property type="component" value="Unassembled WGS sequence"/>
</dbReference>
<dbReference type="EMBL" id="JADIMM010000023">
    <property type="protein sequence ID" value="MBO8456952.1"/>
    <property type="molecule type" value="Genomic_DNA"/>
</dbReference>
<accession>A0A9D9HN04</accession>
<name>A0A9D9HN04_9SPIR</name>
<evidence type="ECO:0000313" key="1">
    <source>
        <dbReference type="EMBL" id="MBO8456952.1"/>
    </source>
</evidence>
<gene>
    <name evidence="1" type="ORF">IAA81_01840</name>
</gene>
<dbReference type="AlphaFoldDB" id="A0A9D9HN04"/>
<protein>
    <submittedName>
        <fullName evidence="1">Uncharacterized protein</fullName>
    </submittedName>
</protein>
<evidence type="ECO:0000313" key="2">
    <source>
        <dbReference type="Proteomes" id="UP000823638"/>
    </source>
</evidence>
<organism evidence="1 2">
    <name type="scientific">Candidatus Gallitreponema excrementavium</name>
    <dbReference type="NCBI Taxonomy" id="2840840"/>
    <lineage>
        <taxon>Bacteria</taxon>
        <taxon>Pseudomonadati</taxon>
        <taxon>Spirochaetota</taxon>
        <taxon>Spirochaetia</taxon>
        <taxon>Spirochaetales</taxon>
        <taxon>Candidatus Gallitreponema</taxon>
    </lineage>
</organism>
<comment type="caution">
    <text evidence="1">The sequence shown here is derived from an EMBL/GenBank/DDBJ whole genome shotgun (WGS) entry which is preliminary data.</text>
</comment>
<reference evidence="1" key="2">
    <citation type="journal article" date="2021" name="PeerJ">
        <title>Extensive microbial diversity within the chicken gut microbiome revealed by metagenomics and culture.</title>
        <authorList>
            <person name="Gilroy R."/>
            <person name="Ravi A."/>
            <person name="Getino M."/>
            <person name="Pursley I."/>
            <person name="Horton D.L."/>
            <person name="Alikhan N.F."/>
            <person name="Baker D."/>
            <person name="Gharbi K."/>
            <person name="Hall N."/>
            <person name="Watson M."/>
            <person name="Adriaenssens E.M."/>
            <person name="Foster-Nyarko E."/>
            <person name="Jarju S."/>
            <person name="Secka A."/>
            <person name="Antonio M."/>
            <person name="Oren A."/>
            <person name="Chaudhuri R.R."/>
            <person name="La Ragione R."/>
            <person name="Hildebrand F."/>
            <person name="Pallen M.J."/>
        </authorList>
    </citation>
    <scope>NUCLEOTIDE SEQUENCE</scope>
    <source>
        <strain evidence="1">10532</strain>
    </source>
</reference>